<evidence type="ECO:0000256" key="5">
    <source>
        <dbReference type="ARBA" id="ARBA00023136"/>
    </source>
</evidence>
<evidence type="ECO:0000256" key="6">
    <source>
        <dbReference type="SAM" id="Phobius"/>
    </source>
</evidence>
<dbReference type="PANTHER" id="PTHR10361:SF66">
    <property type="entry name" value="OS12G0170300 PROTEIN"/>
    <property type="match status" value="1"/>
</dbReference>
<dbReference type="InterPro" id="IPR038770">
    <property type="entry name" value="Na+/solute_symporter_sf"/>
</dbReference>
<feature type="transmembrane region" description="Helical" evidence="6">
    <location>
        <begin position="189"/>
        <end position="209"/>
    </location>
</feature>
<dbReference type="InterPro" id="IPR002657">
    <property type="entry name" value="BilAc:Na_symport/Acr3"/>
</dbReference>
<evidence type="ECO:0000313" key="7">
    <source>
        <dbReference type="EMBL" id="CAH0377622.1"/>
    </source>
</evidence>
<keyword evidence="5 6" id="KW-0472">Membrane</keyword>
<dbReference type="InterPro" id="IPR004710">
    <property type="entry name" value="Bilac:Na_transpt"/>
</dbReference>
<dbReference type="PANTHER" id="PTHR10361">
    <property type="entry name" value="SODIUM-BILE ACID COTRANSPORTER"/>
    <property type="match status" value="1"/>
</dbReference>
<feature type="transmembrane region" description="Helical" evidence="6">
    <location>
        <begin position="127"/>
        <end position="150"/>
    </location>
</feature>
<keyword evidence="8" id="KW-1185">Reference proteome</keyword>
<evidence type="ECO:0000256" key="1">
    <source>
        <dbReference type="ARBA" id="ARBA00004141"/>
    </source>
</evidence>
<organism evidence="7 8">
    <name type="scientific">Pelagomonas calceolata</name>
    <dbReference type="NCBI Taxonomy" id="35677"/>
    <lineage>
        <taxon>Eukaryota</taxon>
        <taxon>Sar</taxon>
        <taxon>Stramenopiles</taxon>
        <taxon>Ochrophyta</taxon>
        <taxon>Pelagophyceae</taxon>
        <taxon>Pelagomonadales</taxon>
        <taxon>Pelagomonadaceae</taxon>
        <taxon>Pelagomonas</taxon>
    </lineage>
</organism>
<dbReference type="AlphaFoldDB" id="A0A8J2X2F6"/>
<feature type="transmembrane region" description="Helical" evidence="6">
    <location>
        <begin position="221"/>
        <end position="241"/>
    </location>
</feature>
<dbReference type="GO" id="GO:0016020">
    <property type="term" value="C:membrane"/>
    <property type="evidence" value="ECO:0007669"/>
    <property type="project" value="UniProtKB-SubCell"/>
</dbReference>
<name>A0A8J2X2F6_9STRA</name>
<evidence type="ECO:0000256" key="4">
    <source>
        <dbReference type="ARBA" id="ARBA00022989"/>
    </source>
</evidence>
<feature type="transmembrane region" description="Helical" evidence="6">
    <location>
        <begin position="162"/>
        <end position="183"/>
    </location>
</feature>
<comment type="subcellular location">
    <subcellularLocation>
        <location evidence="1">Membrane</location>
        <topology evidence="1">Multi-pass membrane protein</topology>
    </subcellularLocation>
</comment>
<proteinExistence type="inferred from homology"/>
<evidence type="ECO:0000256" key="3">
    <source>
        <dbReference type="ARBA" id="ARBA00022692"/>
    </source>
</evidence>
<evidence type="ECO:0000256" key="2">
    <source>
        <dbReference type="ARBA" id="ARBA00006528"/>
    </source>
</evidence>
<dbReference type="Pfam" id="PF01758">
    <property type="entry name" value="SBF"/>
    <property type="match status" value="1"/>
</dbReference>
<dbReference type="OrthoDB" id="203097at2759"/>
<dbReference type="Proteomes" id="UP000789595">
    <property type="component" value="Unassembled WGS sequence"/>
</dbReference>
<keyword evidence="3 6" id="KW-0812">Transmembrane</keyword>
<sequence>MRLSLCLACAAALRAPLRAPLRTPMRKPLITMGLSKSITDSFPALVAGAAVVGATPVGPTLLRLDGPKVTAALALTMLAMGTTLETADFRRIAQRPKPVAVGFLSQFCVMPASAVVASMIWRLPPAQAAGVCLVGCCPGGVASNVVSLLARADVPLSITMTTCSTVAACFLTPILAALCAGAKAELNRAALAASTVQVVLAPVALGLALRSCFPKKCDRAQPFLAPTAALLVAWICGSVVAKNSAGAAAAGAGRVLGALLCLHGLGFGLGYAAAKAAGLDEAARRTVSIETGMQNSALAVVLAGAAGLPPAAKLPGAISATIHSIMGSVLARRWRRQMPTIPRRPAPVFERVAWSGTPYPARP</sequence>
<comment type="caution">
    <text evidence="7">The sequence shown here is derived from an EMBL/GenBank/DDBJ whole genome shotgun (WGS) entry which is preliminary data.</text>
</comment>
<keyword evidence="4 6" id="KW-1133">Transmembrane helix</keyword>
<protein>
    <submittedName>
        <fullName evidence="7">Uncharacterized protein</fullName>
    </submittedName>
</protein>
<feature type="transmembrane region" description="Helical" evidence="6">
    <location>
        <begin position="253"/>
        <end position="274"/>
    </location>
</feature>
<feature type="transmembrane region" description="Helical" evidence="6">
    <location>
        <begin position="99"/>
        <end position="121"/>
    </location>
</feature>
<accession>A0A8J2X2F6</accession>
<gene>
    <name evidence="7" type="ORF">PECAL_5P21600</name>
</gene>
<dbReference type="EMBL" id="CAKKNE010000005">
    <property type="protein sequence ID" value="CAH0377622.1"/>
    <property type="molecule type" value="Genomic_DNA"/>
</dbReference>
<reference evidence="7" key="1">
    <citation type="submission" date="2021-11" db="EMBL/GenBank/DDBJ databases">
        <authorList>
            <consortium name="Genoscope - CEA"/>
            <person name="William W."/>
        </authorList>
    </citation>
    <scope>NUCLEOTIDE SEQUENCE</scope>
</reference>
<dbReference type="Gene3D" id="1.20.1530.20">
    <property type="match status" value="1"/>
</dbReference>
<comment type="similarity">
    <text evidence="2">Belongs to the bile acid:sodium symporter (BASS) (TC 2.A.28) family.</text>
</comment>
<evidence type="ECO:0000313" key="8">
    <source>
        <dbReference type="Proteomes" id="UP000789595"/>
    </source>
</evidence>